<feature type="domain" description="RING-type" evidence="11">
    <location>
        <begin position="386"/>
        <end position="427"/>
    </location>
</feature>
<dbReference type="PANTHER" id="PTHR15710">
    <property type="entry name" value="E3 UBIQUITIN-PROTEIN LIGASE PRAJA"/>
    <property type="match status" value="1"/>
</dbReference>
<evidence type="ECO:0000313" key="13">
    <source>
        <dbReference type="Proteomes" id="UP001159364"/>
    </source>
</evidence>
<evidence type="ECO:0000256" key="8">
    <source>
        <dbReference type="PROSITE-ProRule" id="PRU00175"/>
    </source>
</evidence>
<organism evidence="12 13">
    <name type="scientific">Erythroxylum novogranatense</name>
    <dbReference type="NCBI Taxonomy" id="1862640"/>
    <lineage>
        <taxon>Eukaryota</taxon>
        <taxon>Viridiplantae</taxon>
        <taxon>Streptophyta</taxon>
        <taxon>Embryophyta</taxon>
        <taxon>Tracheophyta</taxon>
        <taxon>Spermatophyta</taxon>
        <taxon>Magnoliopsida</taxon>
        <taxon>eudicotyledons</taxon>
        <taxon>Gunneridae</taxon>
        <taxon>Pentapetalae</taxon>
        <taxon>rosids</taxon>
        <taxon>fabids</taxon>
        <taxon>Malpighiales</taxon>
        <taxon>Erythroxylaceae</taxon>
        <taxon>Erythroxylum</taxon>
    </lineage>
</organism>
<comment type="caution">
    <text evidence="12">The sequence shown here is derived from an EMBL/GenBank/DDBJ whole genome shotgun (WGS) entry which is preliminary data.</text>
</comment>
<feature type="compositionally biased region" description="Acidic residues" evidence="9">
    <location>
        <begin position="211"/>
        <end position="225"/>
    </location>
</feature>
<keyword evidence="13" id="KW-1185">Reference proteome</keyword>
<dbReference type="SUPFAM" id="SSF57850">
    <property type="entry name" value="RING/U-box"/>
    <property type="match status" value="1"/>
</dbReference>
<comment type="catalytic activity">
    <reaction evidence="1">
        <text>S-ubiquitinyl-[E2 ubiquitin-conjugating enzyme]-L-cysteine + [acceptor protein]-L-lysine = [E2 ubiquitin-conjugating enzyme]-L-cysteine + N(6)-ubiquitinyl-[acceptor protein]-L-lysine.</text>
        <dbReference type="EC" id="2.3.2.27"/>
    </reaction>
</comment>
<evidence type="ECO:0000256" key="2">
    <source>
        <dbReference type="ARBA" id="ARBA00012483"/>
    </source>
</evidence>
<gene>
    <name evidence="12" type="ORF">K2173_008164</name>
</gene>
<feature type="region of interest" description="Disordered" evidence="9">
    <location>
        <begin position="211"/>
        <end position="253"/>
    </location>
</feature>
<dbReference type="PANTHER" id="PTHR15710:SF242">
    <property type="entry name" value="OS06G0633500 PROTEIN"/>
    <property type="match status" value="1"/>
</dbReference>
<accession>A0AAV8U8L9</accession>
<evidence type="ECO:0000256" key="9">
    <source>
        <dbReference type="SAM" id="MobiDB-lite"/>
    </source>
</evidence>
<dbReference type="InterPro" id="IPR001841">
    <property type="entry name" value="Znf_RING"/>
</dbReference>
<dbReference type="Proteomes" id="UP001159364">
    <property type="component" value="Linkage Group LG08"/>
</dbReference>
<keyword evidence="6" id="KW-0833">Ubl conjugation pathway</keyword>
<reference evidence="12 13" key="1">
    <citation type="submission" date="2021-09" db="EMBL/GenBank/DDBJ databases">
        <title>Genomic insights and catalytic innovation underlie evolution of tropane alkaloids biosynthesis.</title>
        <authorList>
            <person name="Wang Y.-J."/>
            <person name="Tian T."/>
            <person name="Huang J.-P."/>
            <person name="Huang S.-X."/>
        </authorList>
    </citation>
    <scope>NUCLEOTIDE SEQUENCE [LARGE SCALE GENOMIC DNA]</scope>
    <source>
        <strain evidence="12">KIB-2018</strain>
        <tissue evidence="12">Leaf</tissue>
    </source>
</reference>
<keyword evidence="10" id="KW-0472">Membrane</keyword>
<evidence type="ECO:0000259" key="11">
    <source>
        <dbReference type="PROSITE" id="PS50089"/>
    </source>
</evidence>
<evidence type="ECO:0000256" key="7">
    <source>
        <dbReference type="ARBA" id="ARBA00022833"/>
    </source>
</evidence>
<keyword evidence="3" id="KW-0808">Transferase</keyword>
<dbReference type="Pfam" id="PF13639">
    <property type="entry name" value="zf-RING_2"/>
    <property type="match status" value="1"/>
</dbReference>
<feature type="transmembrane region" description="Helical" evidence="10">
    <location>
        <begin position="506"/>
        <end position="527"/>
    </location>
</feature>
<keyword evidence="7" id="KW-0862">Zinc</keyword>
<dbReference type="Gene3D" id="3.30.40.10">
    <property type="entry name" value="Zinc/RING finger domain, C3HC4 (zinc finger)"/>
    <property type="match status" value="1"/>
</dbReference>
<evidence type="ECO:0000256" key="1">
    <source>
        <dbReference type="ARBA" id="ARBA00000900"/>
    </source>
</evidence>
<dbReference type="EMBL" id="JAIWQS010000008">
    <property type="protein sequence ID" value="KAJ8898855.1"/>
    <property type="molecule type" value="Genomic_DNA"/>
</dbReference>
<evidence type="ECO:0000256" key="10">
    <source>
        <dbReference type="SAM" id="Phobius"/>
    </source>
</evidence>
<keyword evidence="5 8" id="KW-0863">Zinc-finger</keyword>
<name>A0AAV8U8L9_9ROSI</name>
<dbReference type="GO" id="GO:0061630">
    <property type="term" value="F:ubiquitin protein ligase activity"/>
    <property type="evidence" value="ECO:0007669"/>
    <property type="project" value="UniProtKB-EC"/>
</dbReference>
<evidence type="ECO:0000256" key="5">
    <source>
        <dbReference type="ARBA" id="ARBA00022771"/>
    </source>
</evidence>
<dbReference type="FunFam" id="3.30.40.10:FF:000127">
    <property type="entry name" value="E3 ubiquitin-protein ligase RNF181"/>
    <property type="match status" value="1"/>
</dbReference>
<dbReference type="InterPro" id="IPR013083">
    <property type="entry name" value="Znf_RING/FYVE/PHD"/>
</dbReference>
<dbReference type="EC" id="2.3.2.27" evidence="2"/>
<protein>
    <recommendedName>
        <fullName evidence="2">RING-type E3 ubiquitin transferase</fullName>
        <ecNumber evidence="2">2.3.2.27</ecNumber>
    </recommendedName>
</protein>
<dbReference type="SMART" id="SM00184">
    <property type="entry name" value="RING"/>
    <property type="match status" value="1"/>
</dbReference>
<evidence type="ECO:0000256" key="4">
    <source>
        <dbReference type="ARBA" id="ARBA00022723"/>
    </source>
</evidence>
<dbReference type="PROSITE" id="PS50089">
    <property type="entry name" value="ZF_RING_2"/>
    <property type="match status" value="1"/>
</dbReference>
<evidence type="ECO:0000313" key="12">
    <source>
        <dbReference type="EMBL" id="KAJ8898855.1"/>
    </source>
</evidence>
<dbReference type="GO" id="GO:0016567">
    <property type="term" value="P:protein ubiquitination"/>
    <property type="evidence" value="ECO:0007669"/>
    <property type="project" value="TreeGrafter"/>
</dbReference>
<feature type="region of interest" description="Disordered" evidence="9">
    <location>
        <begin position="72"/>
        <end position="95"/>
    </location>
</feature>
<feature type="compositionally biased region" description="Acidic residues" evidence="9">
    <location>
        <begin position="238"/>
        <end position="253"/>
    </location>
</feature>
<feature type="compositionally biased region" description="Basic residues" evidence="9">
    <location>
        <begin position="78"/>
        <end position="87"/>
    </location>
</feature>
<proteinExistence type="predicted"/>
<evidence type="ECO:0000256" key="3">
    <source>
        <dbReference type="ARBA" id="ARBA00022679"/>
    </source>
</evidence>
<sequence>MDTNSQRTSQVLHSPATHYHLGGDSLVEHPTLTELCTLCRRRLSPDNDDLDAVSICGDCKFLLLEDLGTPTRDFDRRRSPRPRRTRHASSESNEELFSQQLSHMINLARQNQLPFTWQDNQLIDDDASGTSLRYTSARTTPNGSRRWRHLLSDTESESFDYLDSLYGESEISISRYRPFNSENDTISFSAHGGDSDASVDGRVLMDREMLIEPDDGSDVDSDTDIDPMHTGFSQWNSDDLEDDEEEEEEGGWEEADIAEGTQESGEAGVQLHNFLSSNQSEGNDHVNWYQQPHPFEFEGLRNWRIRGGRQAYNHGIFENLVESDLLAHRRNSGDYLDATGFEELLENLAGIDNSRRGAPPAAVSVVKSLPRIIIDEKHAKCDNLACAICKDVLLVGTEVNQLPCLHLYHPSCILRWLRARNSCPLCRYELPTDDKDYDEQKQRIRERLGISDIRQQDVRVDTSADASDRAQTLPAYEIVQVGVEQADVLDMDIDSSSIGSEGRSRWFLLAAAPIVGLVGFVLVLWLGKSEKRELISHSFAERGMHQIQVPATSPPNQRDSRGKRWWSIFEWFSS</sequence>
<dbReference type="GO" id="GO:0005737">
    <property type="term" value="C:cytoplasm"/>
    <property type="evidence" value="ECO:0007669"/>
    <property type="project" value="TreeGrafter"/>
</dbReference>
<keyword evidence="4" id="KW-0479">Metal-binding</keyword>
<dbReference type="AlphaFoldDB" id="A0AAV8U8L9"/>
<dbReference type="GO" id="GO:0008270">
    <property type="term" value="F:zinc ion binding"/>
    <property type="evidence" value="ECO:0007669"/>
    <property type="project" value="UniProtKB-KW"/>
</dbReference>
<keyword evidence="10" id="KW-0812">Transmembrane</keyword>
<evidence type="ECO:0000256" key="6">
    <source>
        <dbReference type="ARBA" id="ARBA00022786"/>
    </source>
</evidence>
<keyword evidence="10" id="KW-1133">Transmembrane helix</keyword>